<evidence type="ECO:0000256" key="1">
    <source>
        <dbReference type="ARBA" id="ARBA00004141"/>
    </source>
</evidence>
<keyword evidence="6 7" id="KW-0472">Membrane</keyword>
<protein>
    <submittedName>
        <fullName evidence="9">Membrane associated serine protease, rhomboid family</fullName>
    </submittedName>
</protein>
<evidence type="ECO:0000256" key="5">
    <source>
        <dbReference type="ARBA" id="ARBA00022989"/>
    </source>
</evidence>
<evidence type="ECO:0000256" key="7">
    <source>
        <dbReference type="SAM" id="Phobius"/>
    </source>
</evidence>
<evidence type="ECO:0000256" key="4">
    <source>
        <dbReference type="ARBA" id="ARBA00022801"/>
    </source>
</evidence>
<evidence type="ECO:0000256" key="6">
    <source>
        <dbReference type="ARBA" id="ARBA00023136"/>
    </source>
</evidence>
<feature type="transmembrane region" description="Helical" evidence="7">
    <location>
        <begin position="165"/>
        <end position="186"/>
    </location>
</feature>
<dbReference type="InterPro" id="IPR050925">
    <property type="entry name" value="Rhomboid_protease_S54"/>
</dbReference>
<dbReference type="Proteomes" id="UP000199048">
    <property type="component" value="Unassembled WGS sequence"/>
</dbReference>
<keyword evidence="10" id="KW-1185">Reference proteome</keyword>
<feature type="domain" description="Peptidase S54 rhomboid" evidence="8">
    <location>
        <begin position="101"/>
        <end position="264"/>
    </location>
</feature>
<dbReference type="Pfam" id="PF01694">
    <property type="entry name" value="Rhomboid"/>
    <property type="match status" value="1"/>
</dbReference>
<organism evidence="9 10">
    <name type="scientific">Methylobacterium pseudosasicola</name>
    <dbReference type="NCBI Taxonomy" id="582667"/>
    <lineage>
        <taxon>Bacteria</taxon>
        <taxon>Pseudomonadati</taxon>
        <taxon>Pseudomonadota</taxon>
        <taxon>Alphaproteobacteria</taxon>
        <taxon>Hyphomicrobiales</taxon>
        <taxon>Methylobacteriaceae</taxon>
        <taxon>Methylobacterium</taxon>
    </lineage>
</organism>
<feature type="transmembrane region" description="Helical" evidence="7">
    <location>
        <begin position="218"/>
        <end position="240"/>
    </location>
</feature>
<evidence type="ECO:0000313" key="9">
    <source>
        <dbReference type="EMBL" id="SFL41257.1"/>
    </source>
</evidence>
<dbReference type="PANTHER" id="PTHR43731:SF14">
    <property type="entry name" value="PRESENILIN-ASSOCIATED RHOMBOID-LIKE PROTEIN, MITOCHONDRIAL"/>
    <property type="match status" value="1"/>
</dbReference>
<evidence type="ECO:0000256" key="2">
    <source>
        <dbReference type="ARBA" id="ARBA00009045"/>
    </source>
</evidence>
<feature type="transmembrane region" description="Helical" evidence="7">
    <location>
        <begin position="109"/>
        <end position="129"/>
    </location>
</feature>
<evidence type="ECO:0000256" key="3">
    <source>
        <dbReference type="ARBA" id="ARBA00022692"/>
    </source>
</evidence>
<feature type="transmembrane region" description="Helical" evidence="7">
    <location>
        <begin position="141"/>
        <end position="159"/>
    </location>
</feature>
<dbReference type="AlphaFoldDB" id="A0A1I4HHR6"/>
<dbReference type="STRING" id="582667.SAMN05192568_1004232"/>
<dbReference type="InterPro" id="IPR022764">
    <property type="entry name" value="Peptidase_S54_rhomboid_dom"/>
</dbReference>
<dbReference type="OrthoDB" id="9797190at2"/>
<keyword evidence="9" id="KW-0645">Protease</keyword>
<dbReference type="EMBL" id="FOTK01000004">
    <property type="protein sequence ID" value="SFL41257.1"/>
    <property type="molecule type" value="Genomic_DNA"/>
</dbReference>
<dbReference type="InterPro" id="IPR035952">
    <property type="entry name" value="Rhomboid-like_sf"/>
</dbReference>
<sequence length="273" mass="29199">MDASPEFPRQSRVPVFNMPGVVTLSIGLLMAIQAVREFLLPDTLDIRVVLDLALVPARWTVWFDPGKAAEVIQAAAGSGDPDMEAAREAFARYITSEHALQPWTLGTYALLHGSWTHVIFNSVWLAAFGSPVARRCGAWRYVLLGLAGTVAGGVLHVLIDPLSAGPLVGASAGISALMAAAARFVFQPPVSGYAGPPWQLPPHRPVETIPELLRNRTAVAFLAIWLATNLLFGLVSVPLVGENAAIAWDAHLGGFIAGFLLFPLLDRREAARG</sequence>
<accession>A0A1I4HHR6</accession>
<dbReference type="Gene3D" id="1.20.1540.10">
    <property type="entry name" value="Rhomboid-like"/>
    <property type="match status" value="1"/>
</dbReference>
<evidence type="ECO:0000313" key="10">
    <source>
        <dbReference type="Proteomes" id="UP000199048"/>
    </source>
</evidence>
<dbReference type="GO" id="GO:0004252">
    <property type="term" value="F:serine-type endopeptidase activity"/>
    <property type="evidence" value="ECO:0007669"/>
    <property type="project" value="InterPro"/>
</dbReference>
<keyword evidence="5 7" id="KW-1133">Transmembrane helix</keyword>
<keyword evidence="4" id="KW-0378">Hydrolase</keyword>
<feature type="transmembrane region" description="Helical" evidence="7">
    <location>
        <begin position="15"/>
        <end position="35"/>
    </location>
</feature>
<gene>
    <name evidence="9" type="ORF">SAMN05192568_1004232</name>
</gene>
<dbReference type="GO" id="GO:0016020">
    <property type="term" value="C:membrane"/>
    <property type="evidence" value="ECO:0007669"/>
    <property type="project" value="UniProtKB-SubCell"/>
</dbReference>
<name>A0A1I4HHR6_9HYPH</name>
<keyword evidence="3 7" id="KW-0812">Transmembrane</keyword>
<dbReference type="GO" id="GO:0006508">
    <property type="term" value="P:proteolysis"/>
    <property type="evidence" value="ECO:0007669"/>
    <property type="project" value="UniProtKB-KW"/>
</dbReference>
<reference evidence="10" key="1">
    <citation type="submission" date="2016-10" db="EMBL/GenBank/DDBJ databases">
        <authorList>
            <person name="Varghese N."/>
            <person name="Submissions S."/>
        </authorList>
    </citation>
    <scope>NUCLEOTIDE SEQUENCE [LARGE SCALE GENOMIC DNA]</scope>
    <source>
        <strain evidence="10">BL36</strain>
    </source>
</reference>
<comment type="subcellular location">
    <subcellularLocation>
        <location evidence="1">Membrane</location>
        <topology evidence="1">Multi-pass membrane protein</topology>
    </subcellularLocation>
</comment>
<evidence type="ECO:0000259" key="8">
    <source>
        <dbReference type="Pfam" id="PF01694"/>
    </source>
</evidence>
<comment type="similarity">
    <text evidence="2">Belongs to the peptidase S54 family.</text>
</comment>
<dbReference type="SUPFAM" id="SSF144091">
    <property type="entry name" value="Rhomboid-like"/>
    <property type="match status" value="1"/>
</dbReference>
<feature type="transmembrane region" description="Helical" evidence="7">
    <location>
        <begin position="246"/>
        <end position="265"/>
    </location>
</feature>
<dbReference type="PANTHER" id="PTHR43731">
    <property type="entry name" value="RHOMBOID PROTEASE"/>
    <property type="match status" value="1"/>
</dbReference>
<proteinExistence type="inferred from homology"/>
<dbReference type="RefSeq" id="WP_092038222.1">
    <property type="nucleotide sequence ID" value="NZ_FOTK01000004.1"/>
</dbReference>